<evidence type="ECO:0000313" key="7">
    <source>
        <dbReference type="RefSeq" id="XP_019626035.1"/>
    </source>
</evidence>
<dbReference type="GO" id="GO:0005615">
    <property type="term" value="C:extracellular space"/>
    <property type="evidence" value="ECO:0007669"/>
    <property type="project" value="TreeGrafter"/>
</dbReference>
<accession>A0A6P4YAH6</accession>
<feature type="signal peptide" evidence="5">
    <location>
        <begin position="1"/>
        <end position="24"/>
    </location>
</feature>
<keyword evidence="4" id="KW-1015">Disulfide bond</keyword>
<gene>
    <name evidence="7" type="primary">LOC109471187</name>
</gene>
<dbReference type="GeneID" id="109471187"/>
<keyword evidence="5" id="KW-0732">Signal</keyword>
<dbReference type="Proteomes" id="UP000515135">
    <property type="component" value="Unplaced"/>
</dbReference>
<dbReference type="KEGG" id="bbel:109471187"/>
<dbReference type="AlphaFoldDB" id="A0A6P4YAH6"/>
<organism evidence="6 7">
    <name type="scientific">Branchiostoma belcheri</name>
    <name type="common">Amphioxus</name>
    <dbReference type="NCBI Taxonomy" id="7741"/>
    <lineage>
        <taxon>Eukaryota</taxon>
        <taxon>Metazoa</taxon>
        <taxon>Chordata</taxon>
        <taxon>Cephalochordata</taxon>
        <taxon>Leptocardii</taxon>
        <taxon>Amphioxiformes</taxon>
        <taxon>Branchiostomatidae</taxon>
        <taxon>Branchiostoma</taxon>
    </lineage>
</organism>
<comment type="subcellular location">
    <subcellularLocation>
        <location evidence="1">Secreted</location>
    </subcellularLocation>
</comment>
<protein>
    <submittedName>
        <fullName evidence="7">Hemagglutinin/amebocyte aggregation factor-like</fullName>
    </submittedName>
</protein>
<dbReference type="PANTHER" id="PTHR15040:SF1">
    <property type="entry name" value="DERMATOPONTIN-LIKE ISOFORM X1"/>
    <property type="match status" value="1"/>
</dbReference>
<evidence type="ECO:0000256" key="4">
    <source>
        <dbReference type="ARBA" id="ARBA00023157"/>
    </source>
</evidence>
<comment type="similarity">
    <text evidence="2">Belongs to the dermatopontin family.</text>
</comment>
<dbReference type="RefSeq" id="XP_019626035.1">
    <property type="nucleotide sequence ID" value="XM_019770476.1"/>
</dbReference>
<keyword evidence="3" id="KW-0964">Secreted</keyword>
<evidence type="ECO:0000256" key="1">
    <source>
        <dbReference type="ARBA" id="ARBA00004613"/>
    </source>
</evidence>
<dbReference type="GO" id="GO:0031012">
    <property type="term" value="C:extracellular matrix"/>
    <property type="evidence" value="ECO:0007669"/>
    <property type="project" value="TreeGrafter"/>
</dbReference>
<feature type="chain" id="PRO_5028011790" evidence="5">
    <location>
        <begin position="25"/>
        <end position="187"/>
    </location>
</feature>
<dbReference type="OrthoDB" id="5975249at2759"/>
<evidence type="ECO:0000256" key="3">
    <source>
        <dbReference type="ARBA" id="ARBA00022525"/>
    </source>
</evidence>
<evidence type="ECO:0000313" key="6">
    <source>
        <dbReference type="Proteomes" id="UP000515135"/>
    </source>
</evidence>
<reference evidence="7" key="1">
    <citation type="submission" date="2025-08" db="UniProtKB">
        <authorList>
            <consortium name="RefSeq"/>
        </authorList>
    </citation>
    <scope>IDENTIFICATION</scope>
    <source>
        <tissue evidence="7">Gonad</tissue>
    </source>
</reference>
<name>A0A6P4YAH6_BRABE</name>
<keyword evidence="6" id="KW-1185">Reference proteome</keyword>
<dbReference type="InterPro" id="IPR026645">
    <property type="entry name" value="Dermatopontin"/>
</dbReference>
<evidence type="ECO:0000256" key="2">
    <source>
        <dbReference type="ARBA" id="ARBA00008712"/>
    </source>
</evidence>
<dbReference type="Pfam" id="PF14704">
    <property type="entry name" value="DERM"/>
    <property type="match status" value="1"/>
</dbReference>
<proteinExistence type="inferred from homology"/>
<dbReference type="PANTHER" id="PTHR15040">
    <property type="entry name" value="DERMATOPONTIN-RELATED"/>
    <property type="match status" value="1"/>
</dbReference>
<evidence type="ECO:0000256" key="5">
    <source>
        <dbReference type="SAM" id="SignalP"/>
    </source>
</evidence>
<dbReference type="GO" id="GO:0030199">
    <property type="term" value="P:collagen fibril organization"/>
    <property type="evidence" value="ECO:0007669"/>
    <property type="project" value="TreeGrafter"/>
</dbReference>
<sequence length="187" mass="21557">MKSSSLRVLLVVALVGLLVCQADACPSPGQALPGAQTTWDGTFQFECPGNQVIRRISSVHCGRTEDRVWKFGCGSVLGLSRFDEEFWSEWINDYDGVMNFECPFNALVTGFRSEHSNRYEDRRWNVKCSRKYNMVTFNCALSPYANSFDDRMNYAVSSGYYLRGMHGDHSNYYEDRRYKFNACRIRL</sequence>